<sequence length="48" mass="5206">VKTARPHAVVIKIQGVICLDALVLFKLTLATIPFPRNNRIAVPINSAI</sequence>
<reference evidence="1" key="1">
    <citation type="submission" date="2018-05" db="EMBL/GenBank/DDBJ databases">
        <authorList>
            <person name="Lanie J.A."/>
            <person name="Ng W.-L."/>
            <person name="Kazmierczak K.M."/>
            <person name="Andrzejewski T.M."/>
            <person name="Davidsen T.M."/>
            <person name="Wayne K.J."/>
            <person name="Tettelin H."/>
            <person name="Glass J.I."/>
            <person name="Rusch D."/>
            <person name="Podicherti R."/>
            <person name="Tsui H.-C.T."/>
            <person name="Winkler M.E."/>
        </authorList>
    </citation>
    <scope>NUCLEOTIDE SEQUENCE</scope>
</reference>
<dbReference type="AlphaFoldDB" id="A0A381TRM5"/>
<name>A0A381TRM5_9ZZZZ</name>
<proteinExistence type="predicted"/>
<feature type="non-terminal residue" evidence="1">
    <location>
        <position position="1"/>
    </location>
</feature>
<organism evidence="1">
    <name type="scientific">marine metagenome</name>
    <dbReference type="NCBI Taxonomy" id="408172"/>
    <lineage>
        <taxon>unclassified sequences</taxon>
        <taxon>metagenomes</taxon>
        <taxon>ecological metagenomes</taxon>
    </lineage>
</organism>
<gene>
    <name evidence="1" type="ORF">METZ01_LOCUS71534</name>
</gene>
<dbReference type="EMBL" id="UINC01005045">
    <property type="protein sequence ID" value="SVA18680.1"/>
    <property type="molecule type" value="Genomic_DNA"/>
</dbReference>
<evidence type="ECO:0000313" key="1">
    <source>
        <dbReference type="EMBL" id="SVA18680.1"/>
    </source>
</evidence>
<accession>A0A381TRM5</accession>
<protein>
    <submittedName>
        <fullName evidence="1">Uncharacterized protein</fullName>
    </submittedName>
</protein>